<name>A0A8H6J8N4_9PEZI</name>
<evidence type="ECO:0000256" key="1">
    <source>
        <dbReference type="SAM" id="SignalP"/>
    </source>
</evidence>
<proteinExistence type="predicted"/>
<dbReference type="Proteomes" id="UP000654918">
    <property type="component" value="Unassembled WGS sequence"/>
</dbReference>
<evidence type="ECO:0000313" key="3">
    <source>
        <dbReference type="Proteomes" id="UP000654918"/>
    </source>
</evidence>
<comment type="caution">
    <text evidence="2">The sequence shown here is derived from an EMBL/GenBank/DDBJ whole genome shotgun (WGS) entry which is preliminary data.</text>
</comment>
<sequence length="199" mass="22184">MRYSTYFVATLFAATTLAAPVDDTTMTNRGLSELDDRQVNPPVCNEETKTEVVGDGNPKTWWLQKQVTREQICGQNGCAVEASKAKSYTIEWGASISDPYGFVSGGLAVSKSVETGEVNVCEGDAGDHLCIYVAVKHTEYEVQDWTKKTCESEWDKDGDKYKIRAPNSNGDENKSRCVYKTCRERGAQYWSKDQYGNDV</sequence>
<organism evidence="2 3">
    <name type="scientific">Colletotrichum plurivorum</name>
    <dbReference type="NCBI Taxonomy" id="2175906"/>
    <lineage>
        <taxon>Eukaryota</taxon>
        <taxon>Fungi</taxon>
        <taxon>Dikarya</taxon>
        <taxon>Ascomycota</taxon>
        <taxon>Pezizomycotina</taxon>
        <taxon>Sordariomycetes</taxon>
        <taxon>Hypocreomycetidae</taxon>
        <taxon>Glomerellales</taxon>
        <taxon>Glomerellaceae</taxon>
        <taxon>Colletotrichum</taxon>
        <taxon>Colletotrichum orchidearum species complex</taxon>
    </lineage>
</organism>
<keyword evidence="1" id="KW-0732">Signal</keyword>
<evidence type="ECO:0008006" key="4">
    <source>
        <dbReference type="Google" id="ProtNLM"/>
    </source>
</evidence>
<keyword evidence="3" id="KW-1185">Reference proteome</keyword>
<dbReference type="AlphaFoldDB" id="A0A8H6J8N4"/>
<protein>
    <recommendedName>
        <fullName evidence="4">Secreted protein</fullName>
    </recommendedName>
</protein>
<gene>
    <name evidence="2" type="ORF">CPLU01_15713</name>
</gene>
<dbReference type="EMBL" id="WIGO01000594">
    <property type="protein sequence ID" value="KAF6808151.1"/>
    <property type="molecule type" value="Genomic_DNA"/>
</dbReference>
<accession>A0A8H6J8N4</accession>
<feature type="chain" id="PRO_5034179735" description="Secreted protein" evidence="1">
    <location>
        <begin position="19"/>
        <end position="199"/>
    </location>
</feature>
<feature type="signal peptide" evidence="1">
    <location>
        <begin position="1"/>
        <end position="18"/>
    </location>
</feature>
<reference evidence="2" key="1">
    <citation type="journal article" date="2020" name="Phytopathology">
        <title>Genome Sequence Resources of Colletotrichum truncatum, C. plurivorum, C. musicola, and C. sojae: Four Species Pathogenic to Soybean (Glycine max).</title>
        <authorList>
            <person name="Rogerio F."/>
            <person name="Boufleur T.R."/>
            <person name="Ciampi-Guillardi M."/>
            <person name="Sukno S.A."/>
            <person name="Thon M.R."/>
            <person name="Massola Junior N.S."/>
            <person name="Baroncelli R."/>
        </authorList>
    </citation>
    <scope>NUCLEOTIDE SEQUENCE</scope>
    <source>
        <strain evidence="2">LFN00145</strain>
    </source>
</reference>
<evidence type="ECO:0000313" key="2">
    <source>
        <dbReference type="EMBL" id="KAF6808151.1"/>
    </source>
</evidence>